<reference evidence="1 2" key="1">
    <citation type="submission" date="2020-07" db="EMBL/GenBank/DDBJ databases">
        <title>Sequencing the genomes of 1000 actinobacteria strains.</title>
        <authorList>
            <person name="Klenk H.-P."/>
        </authorList>
    </citation>
    <scope>NUCLEOTIDE SEQUENCE [LARGE SCALE GENOMIC DNA]</scope>
    <source>
        <strain evidence="1 2">DSM 19663</strain>
    </source>
</reference>
<dbReference type="AlphaFoldDB" id="A0A839E7A7"/>
<accession>A0A839E7A7</accession>
<organism evidence="1 2">
    <name type="scientific">Microcella alkalica</name>
    <dbReference type="NCBI Taxonomy" id="355930"/>
    <lineage>
        <taxon>Bacteria</taxon>
        <taxon>Bacillati</taxon>
        <taxon>Actinomycetota</taxon>
        <taxon>Actinomycetes</taxon>
        <taxon>Micrococcales</taxon>
        <taxon>Microbacteriaceae</taxon>
        <taxon>Microcella</taxon>
    </lineage>
</organism>
<evidence type="ECO:0000313" key="1">
    <source>
        <dbReference type="EMBL" id="MBA8847397.1"/>
    </source>
</evidence>
<dbReference type="EMBL" id="JACGWX010000002">
    <property type="protein sequence ID" value="MBA8847397.1"/>
    <property type="molecule type" value="Genomic_DNA"/>
</dbReference>
<proteinExistence type="predicted"/>
<keyword evidence="2" id="KW-1185">Reference proteome</keyword>
<comment type="caution">
    <text evidence="1">The sequence shown here is derived from an EMBL/GenBank/DDBJ whole genome shotgun (WGS) entry which is preliminary data.</text>
</comment>
<evidence type="ECO:0000313" key="2">
    <source>
        <dbReference type="Proteomes" id="UP000585905"/>
    </source>
</evidence>
<sequence length="115" mass="12773">MTAWHPVLAAHEQTPGVWFLTAQTGAYAAVRLIEIAGDRGYRATTYAQPRRFIGYRRTLRSGCELAHQNWIKQHGPHPDPATIYPNLNGDRGAVLASGASLTTWEESASSLEERR</sequence>
<protein>
    <submittedName>
        <fullName evidence="1">Uncharacterized protein</fullName>
    </submittedName>
</protein>
<dbReference type="Proteomes" id="UP000585905">
    <property type="component" value="Unassembled WGS sequence"/>
</dbReference>
<gene>
    <name evidence="1" type="ORF">FHX53_000982</name>
</gene>
<name>A0A839E7A7_9MICO</name>
<dbReference type="RefSeq" id="WP_182490245.1">
    <property type="nucleotide sequence ID" value="NZ_BAAAOV010000013.1"/>
</dbReference>